<keyword evidence="4" id="KW-1185">Reference proteome</keyword>
<organism evidence="3 4">
    <name type="scientific">Tetradesmus obliquus</name>
    <name type="common">Green alga</name>
    <name type="synonym">Acutodesmus obliquus</name>
    <dbReference type="NCBI Taxonomy" id="3088"/>
    <lineage>
        <taxon>Eukaryota</taxon>
        <taxon>Viridiplantae</taxon>
        <taxon>Chlorophyta</taxon>
        <taxon>core chlorophytes</taxon>
        <taxon>Chlorophyceae</taxon>
        <taxon>CS clade</taxon>
        <taxon>Sphaeropleales</taxon>
        <taxon>Scenedesmaceae</taxon>
        <taxon>Tetradesmus</taxon>
    </lineage>
</organism>
<name>A0ABY8TPD1_TETOB</name>
<dbReference type="InterPro" id="IPR036019">
    <property type="entry name" value="MscL_channel"/>
</dbReference>
<keyword evidence="2" id="KW-0472">Membrane</keyword>
<keyword evidence="2" id="KW-0812">Transmembrane</keyword>
<feature type="transmembrane region" description="Helical" evidence="2">
    <location>
        <begin position="73"/>
        <end position="94"/>
    </location>
</feature>
<gene>
    <name evidence="3" type="ORF">OEZ85_011023</name>
</gene>
<feature type="compositionally biased region" description="Low complexity" evidence="1">
    <location>
        <begin position="302"/>
        <end position="322"/>
    </location>
</feature>
<proteinExistence type="predicted"/>
<feature type="region of interest" description="Disordered" evidence="1">
    <location>
        <begin position="298"/>
        <end position="324"/>
    </location>
</feature>
<accession>A0ABY8TPD1</accession>
<dbReference type="Gene3D" id="1.10.1200.120">
    <property type="entry name" value="Large-conductance mechanosensitive channel, MscL, domain 1"/>
    <property type="match status" value="1"/>
</dbReference>
<protein>
    <submittedName>
        <fullName evidence="3">Uncharacterized protein</fullName>
    </submittedName>
</protein>
<evidence type="ECO:0000256" key="2">
    <source>
        <dbReference type="SAM" id="Phobius"/>
    </source>
</evidence>
<dbReference type="EMBL" id="CP126209">
    <property type="protein sequence ID" value="WIA10857.1"/>
    <property type="molecule type" value="Genomic_DNA"/>
</dbReference>
<evidence type="ECO:0000256" key="1">
    <source>
        <dbReference type="SAM" id="MobiDB-lite"/>
    </source>
</evidence>
<reference evidence="3 4" key="1">
    <citation type="submission" date="2023-05" db="EMBL/GenBank/DDBJ databases">
        <title>A 100% complete, gapless, phased diploid assembly of the Scenedesmus obliquus UTEX 3031 genome.</title>
        <authorList>
            <person name="Biondi T.C."/>
            <person name="Hanschen E.R."/>
            <person name="Kwon T."/>
            <person name="Eng W."/>
            <person name="Kruse C.P.S."/>
            <person name="Koehler S.I."/>
            <person name="Kunde Y."/>
            <person name="Gleasner C.D."/>
            <person name="You Mak K.T."/>
            <person name="Polle J."/>
            <person name="Hovde B.T."/>
            <person name="Starkenburg S.R."/>
        </authorList>
    </citation>
    <scope>NUCLEOTIDE SEQUENCE [LARGE SCALE GENOMIC DNA]</scope>
    <source>
        <strain evidence="3 4">DOE0152z</strain>
    </source>
</reference>
<evidence type="ECO:0000313" key="3">
    <source>
        <dbReference type="EMBL" id="WIA10857.1"/>
    </source>
</evidence>
<evidence type="ECO:0000313" key="4">
    <source>
        <dbReference type="Proteomes" id="UP001244341"/>
    </source>
</evidence>
<dbReference type="Pfam" id="PF23827">
    <property type="entry name" value="DUF7197"/>
    <property type="match status" value="1"/>
</dbReference>
<sequence>MSYSIVNDIGLDEKLIFDFGTWLKEMNVIGLGVGALVATNTMSIGSSITDALVMPIVQAILQRAVPQFKIKAIISPILTFVVTMAVVFLLMRVFKVSMSRPVDWGIVQRSGCSSGLANAATRRQTGQPGLGVDLREALVLLLLQQHHLGRRRPHGNKRDVLLESLMRFYLEPANLERFTLLTGPNSPVSLRLLDWFVTNYSKSRNIVYQVVRDGVPTAFNVFTEYKAVLRAYSKRFCDPFCRRDRIAITNSNGERQYTTVAQMCFFRWAMQNNVLGYAQRHKGHIEADMLAVSKRARSVGTPAASPSPQADSPPAAAAGSTPSKRRELSTAAVKACTKSYCHVTVIFT</sequence>
<keyword evidence="2" id="KW-1133">Transmembrane helix</keyword>
<dbReference type="Proteomes" id="UP001244341">
    <property type="component" value="Chromosome 2b"/>
</dbReference>
<dbReference type="SUPFAM" id="SSF81330">
    <property type="entry name" value="Gated mechanosensitive channel"/>
    <property type="match status" value="1"/>
</dbReference>
<dbReference type="InterPro" id="IPR055621">
    <property type="entry name" value="DUF7197"/>
</dbReference>